<feature type="region of interest" description="Disordered" evidence="1">
    <location>
        <begin position="73"/>
        <end position="95"/>
    </location>
</feature>
<feature type="compositionally biased region" description="Basic and acidic residues" evidence="1">
    <location>
        <begin position="226"/>
        <end position="252"/>
    </location>
</feature>
<keyword evidence="3" id="KW-1185">Reference proteome</keyword>
<organism evidence="2 3">
    <name type="scientific">Oidiodendron maius (strain Zn)</name>
    <dbReference type="NCBI Taxonomy" id="913774"/>
    <lineage>
        <taxon>Eukaryota</taxon>
        <taxon>Fungi</taxon>
        <taxon>Dikarya</taxon>
        <taxon>Ascomycota</taxon>
        <taxon>Pezizomycotina</taxon>
        <taxon>Leotiomycetes</taxon>
        <taxon>Leotiomycetes incertae sedis</taxon>
        <taxon>Myxotrichaceae</taxon>
        <taxon>Oidiodendron</taxon>
    </lineage>
</organism>
<evidence type="ECO:0000256" key="1">
    <source>
        <dbReference type="SAM" id="MobiDB-lite"/>
    </source>
</evidence>
<feature type="compositionally biased region" description="Basic and acidic residues" evidence="1">
    <location>
        <begin position="74"/>
        <end position="86"/>
    </location>
</feature>
<sequence length="263" mass="29054">MIGSRRRSEVLRPRGMCDQSTWRYLGTWVPWVSQRKTLGRTVGDRKSPGTEGNMRLGGRQLVVLLLGGRVPGTHRNDRRGIRDSRGTRWGPSLNHDPSAVKASISTISRARRTQLWTTGLAGVLVREGVVGYITAPGEEEGGGRGIWASGHLGKVSGFGGAIWFHWASLARSVPFSVKPGWPIAEESLVGAQLGAEALGRPDLAAALPGRQSGEGEGERERRRRDERRGEVREERKEAERRGRVGEWEREGGTGRVSRWGCYW</sequence>
<reference evidence="2 3" key="1">
    <citation type="submission" date="2014-04" db="EMBL/GenBank/DDBJ databases">
        <authorList>
            <consortium name="DOE Joint Genome Institute"/>
            <person name="Kuo A."/>
            <person name="Martino E."/>
            <person name="Perotto S."/>
            <person name="Kohler A."/>
            <person name="Nagy L.G."/>
            <person name="Floudas D."/>
            <person name="Copeland A."/>
            <person name="Barry K.W."/>
            <person name="Cichocki N."/>
            <person name="Veneault-Fourrey C."/>
            <person name="LaButti K."/>
            <person name="Lindquist E.A."/>
            <person name="Lipzen A."/>
            <person name="Lundell T."/>
            <person name="Morin E."/>
            <person name="Murat C."/>
            <person name="Sun H."/>
            <person name="Tunlid A."/>
            <person name="Henrissat B."/>
            <person name="Grigoriev I.V."/>
            <person name="Hibbett D.S."/>
            <person name="Martin F."/>
            <person name="Nordberg H.P."/>
            <person name="Cantor M.N."/>
            <person name="Hua S.X."/>
        </authorList>
    </citation>
    <scope>NUCLEOTIDE SEQUENCE [LARGE SCALE GENOMIC DNA]</scope>
    <source>
        <strain evidence="2 3">Zn</strain>
    </source>
</reference>
<dbReference type="Proteomes" id="UP000054321">
    <property type="component" value="Unassembled WGS sequence"/>
</dbReference>
<accession>A0A0C3H2N3</accession>
<evidence type="ECO:0000313" key="3">
    <source>
        <dbReference type="Proteomes" id="UP000054321"/>
    </source>
</evidence>
<protein>
    <submittedName>
        <fullName evidence="2">Uncharacterized protein</fullName>
    </submittedName>
</protein>
<evidence type="ECO:0000313" key="2">
    <source>
        <dbReference type="EMBL" id="KIM97629.1"/>
    </source>
</evidence>
<reference evidence="3" key="2">
    <citation type="submission" date="2015-01" db="EMBL/GenBank/DDBJ databases">
        <title>Evolutionary Origins and Diversification of the Mycorrhizal Mutualists.</title>
        <authorList>
            <consortium name="DOE Joint Genome Institute"/>
            <consortium name="Mycorrhizal Genomics Consortium"/>
            <person name="Kohler A."/>
            <person name="Kuo A."/>
            <person name="Nagy L.G."/>
            <person name="Floudas D."/>
            <person name="Copeland A."/>
            <person name="Barry K.W."/>
            <person name="Cichocki N."/>
            <person name="Veneault-Fourrey C."/>
            <person name="LaButti K."/>
            <person name="Lindquist E.A."/>
            <person name="Lipzen A."/>
            <person name="Lundell T."/>
            <person name="Morin E."/>
            <person name="Murat C."/>
            <person name="Riley R."/>
            <person name="Ohm R."/>
            <person name="Sun H."/>
            <person name="Tunlid A."/>
            <person name="Henrissat B."/>
            <person name="Grigoriev I.V."/>
            <person name="Hibbett D.S."/>
            <person name="Martin F."/>
        </authorList>
    </citation>
    <scope>NUCLEOTIDE SEQUENCE [LARGE SCALE GENOMIC DNA]</scope>
    <source>
        <strain evidence="3">Zn</strain>
    </source>
</reference>
<dbReference type="HOGENOM" id="CLU_1058055_0_0_1"/>
<dbReference type="AlphaFoldDB" id="A0A0C3H2N3"/>
<dbReference type="InParanoid" id="A0A0C3H2N3"/>
<proteinExistence type="predicted"/>
<gene>
    <name evidence="2" type="ORF">OIDMADRAFT_57146</name>
</gene>
<name>A0A0C3H2N3_OIDMZ</name>
<feature type="region of interest" description="Disordered" evidence="1">
    <location>
        <begin position="202"/>
        <end position="263"/>
    </location>
</feature>
<dbReference type="EMBL" id="KN832881">
    <property type="protein sequence ID" value="KIM97629.1"/>
    <property type="molecule type" value="Genomic_DNA"/>
</dbReference>